<name>A0A4U6WEP8_SETVI</name>
<organism evidence="1 2">
    <name type="scientific">Setaria viridis</name>
    <name type="common">Green bristlegrass</name>
    <name type="synonym">Setaria italica subsp. viridis</name>
    <dbReference type="NCBI Taxonomy" id="4556"/>
    <lineage>
        <taxon>Eukaryota</taxon>
        <taxon>Viridiplantae</taxon>
        <taxon>Streptophyta</taxon>
        <taxon>Embryophyta</taxon>
        <taxon>Tracheophyta</taxon>
        <taxon>Spermatophyta</taxon>
        <taxon>Magnoliopsida</taxon>
        <taxon>Liliopsida</taxon>
        <taxon>Poales</taxon>
        <taxon>Poaceae</taxon>
        <taxon>PACMAD clade</taxon>
        <taxon>Panicoideae</taxon>
        <taxon>Panicodae</taxon>
        <taxon>Paniceae</taxon>
        <taxon>Cenchrinae</taxon>
        <taxon>Setaria</taxon>
    </lineage>
</organism>
<evidence type="ECO:0000313" key="2">
    <source>
        <dbReference type="Proteomes" id="UP000298652"/>
    </source>
</evidence>
<dbReference type="Gramene" id="TKW40213">
    <property type="protein sequence ID" value="TKW40213"/>
    <property type="gene ID" value="SEVIR_1G231600v2"/>
</dbReference>
<dbReference type="AlphaFoldDB" id="A0A4U6WEP8"/>
<reference evidence="1" key="1">
    <citation type="submission" date="2019-03" db="EMBL/GenBank/DDBJ databases">
        <title>WGS assembly of Setaria viridis.</title>
        <authorList>
            <person name="Huang P."/>
            <person name="Jenkins J."/>
            <person name="Grimwood J."/>
            <person name="Barry K."/>
            <person name="Healey A."/>
            <person name="Mamidi S."/>
            <person name="Sreedasyam A."/>
            <person name="Shu S."/>
            <person name="Feldman M."/>
            <person name="Wu J."/>
            <person name="Yu Y."/>
            <person name="Chen C."/>
            <person name="Johnson J."/>
            <person name="Rokhsar D."/>
            <person name="Baxter I."/>
            <person name="Schmutz J."/>
            <person name="Brutnell T."/>
            <person name="Kellogg E."/>
        </authorList>
    </citation>
    <scope>NUCLEOTIDE SEQUENCE [LARGE SCALE GENOMIC DNA]</scope>
</reference>
<dbReference type="Proteomes" id="UP000298652">
    <property type="component" value="Chromosome 1"/>
</dbReference>
<dbReference type="OMA" id="RRMACFE"/>
<proteinExistence type="predicted"/>
<evidence type="ECO:0000313" key="1">
    <source>
        <dbReference type="EMBL" id="TKW40213.1"/>
    </source>
</evidence>
<gene>
    <name evidence="1" type="ORF">SEVIR_1G231600v2</name>
</gene>
<sequence>MSMTSSRSCKEITRGHDEGLRRRMACFELLQHYSPPEIAKVAVPNLFCHQLNFCCSVSRMFCVCSADAVSVSRRSELFCRLHALHSMENCSSLHRHHLRYCWNCEYLLICSPKLLTERPI</sequence>
<protein>
    <submittedName>
        <fullName evidence="1">Uncharacterized protein</fullName>
    </submittedName>
</protein>
<dbReference type="EMBL" id="CM016552">
    <property type="protein sequence ID" value="TKW40213.1"/>
    <property type="molecule type" value="Genomic_DNA"/>
</dbReference>
<keyword evidence="2" id="KW-1185">Reference proteome</keyword>
<accession>A0A4U6WEP8</accession>